<evidence type="ECO:0000313" key="6">
    <source>
        <dbReference type="Proteomes" id="UP000824890"/>
    </source>
</evidence>
<dbReference type="Proteomes" id="UP000824890">
    <property type="component" value="Unassembled WGS sequence"/>
</dbReference>
<accession>A0ABQ8A1E7</accession>
<feature type="region of interest" description="Disordered" evidence="4">
    <location>
        <begin position="16"/>
        <end position="46"/>
    </location>
</feature>
<evidence type="ECO:0000256" key="4">
    <source>
        <dbReference type="SAM" id="MobiDB-lite"/>
    </source>
</evidence>
<evidence type="ECO:0000256" key="2">
    <source>
        <dbReference type="ARBA" id="ARBA00022771"/>
    </source>
</evidence>
<protein>
    <submittedName>
        <fullName evidence="5">Uncharacterized protein</fullName>
    </submittedName>
</protein>
<keyword evidence="3" id="KW-0862">Zinc</keyword>
<comment type="caution">
    <text evidence="5">The sequence shown here is derived from an EMBL/GenBank/DDBJ whole genome shotgun (WGS) entry which is preliminary data.</text>
</comment>
<reference evidence="5 6" key="1">
    <citation type="submission" date="2021-05" db="EMBL/GenBank/DDBJ databases">
        <title>Genome Assembly of Synthetic Allotetraploid Brassica napus Reveals Homoeologous Exchanges between Subgenomes.</title>
        <authorList>
            <person name="Davis J.T."/>
        </authorList>
    </citation>
    <scope>NUCLEOTIDE SEQUENCE [LARGE SCALE GENOMIC DNA]</scope>
    <source>
        <strain evidence="6">cv. Da-Ae</strain>
        <tissue evidence="5">Seedling</tissue>
    </source>
</reference>
<evidence type="ECO:0000256" key="3">
    <source>
        <dbReference type="ARBA" id="ARBA00022833"/>
    </source>
</evidence>
<keyword evidence="6" id="KW-1185">Reference proteome</keyword>
<dbReference type="PANTHER" id="PTHR13093">
    <property type="entry name" value="ZINC FINGER HIT DOMAIN CONTAINING PROTEIN 1"/>
    <property type="match status" value="1"/>
</dbReference>
<keyword evidence="1" id="KW-0479">Metal-binding</keyword>
<sequence>MTSLLCRPEFGLGSARRGRKRRRERIGLPSPRYGDMANRRVSSRTRKVATKMVAALTSTDNRTQAAVARLEALENNNGALEVVDLNDDEEASLDEEDDLALLQGHFCSYNIPNPLSKTSPPIYPHQAHNQDH</sequence>
<evidence type="ECO:0000256" key="1">
    <source>
        <dbReference type="ARBA" id="ARBA00022723"/>
    </source>
</evidence>
<keyword evidence="2" id="KW-0863">Zinc-finger</keyword>
<proteinExistence type="predicted"/>
<name>A0ABQ8A1E7_BRANA</name>
<gene>
    <name evidence="5" type="ORF">HID58_062427</name>
</gene>
<evidence type="ECO:0000313" key="5">
    <source>
        <dbReference type="EMBL" id="KAH0886331.1"/>
    </source>
</evidence>
<organism evidence="5 6">
    <name type="scientific">Brassica napus</name>
    <name type="common">Rape</name>
    <dbReference type="NCBI Taxonomy" id="3708"/>
    <lineage>
        <taxon>Eukaryota</taxon>
        <taxon>Viridiplantae</taxon>
        <taxon>Streptophyta</taxon>
        <taxon>Embryophyta</taxon>
        <taxon>Tracheophyta</taxon>
        <taxon>Spermatophyta</taxon>
        <taxon>Magnoliopsida</taxon>
        <taxon>eudicotyledons</taxon>
        <taxon>Gunneridae</taxon>
        <taxon>Pentapetalae</taxon>
        <taxon>rosids</taxon>
        <taxon>malvids</taxon>
        <taxon>Brassicales</taxon>
        <taxon>Brassicaceae</taxon>
        <taxon>Brassiceae</taxon>
        <taxon>Brassica</taxon>
    </lineage>
</organism>
<dbReference type="InterPro" id="IPR039723">
    <property type="entry name" value="Vps71/ZNHIT1"/>
</dbReference>
<dbReference type="EMBL" id="JAGKQM010000014">
    <property type="protein sequence ID" value="KAH0886331.1"/>
    <property type="molecule type" value="Genomic_DNA"/>
</dbReference>